<keyword evidence="2" id="KW-1185">Reference proteome</keyword>
<proteinExistence type="predicted"/>
<dbReference type="AlphaFoldDB" id="A0A8S9ZI07"/>
<name>A0A8S9ZI07_9BILA</name>
<sequence length="258" mass="30170">MALKLFKNILLTLCAFFACFYLNQINAYKYKDNWVETIDKYSNAWGQLSEPTSMWLERTKKISKKFASLMAFSGPVSALVAAGLNTAFQPESDEYKAISKLNVDVIKRFNKISLELQSIGNRLFHRMNMIDYKNNVVFPMVTLQQIVNLALEPFPDPDIKKELKTTCWGGNGPVPTLIRIRDKVRNSCDWPDINDEKLIKRALQLFWKMENMKNIKDMHGELLEKYNLLKKEFLQNLRSTYQLKQLEISKNYIYVFNL</sequence>
<reference evidence="1" key="1">
    <citation type="journal article" date="2020" name="Ecol. Evol.">
        <title>Genome structure and content of the rice root-knot nematode (Meloidogyne graminicola).</title>
        <authorList>
            <person name="Phan N.T."/>
            <person name="Danchin E.G.J."/>
            <person name="Klopp C."/>
            <person name="Perfus-Barbeoch L."/>
            <person name="Kozlowski D.K."/>
            <person name="Koutsovoulos G.D."/>
            <person name="Lopez-Roques C."/>
            <person name="Bouchez O."/>
            <person name="Zahm M."/>
            <person name="Besnard G."/>
            <person name="Bellafiore S."/>
        </authorList>
    </citation>
    <scope>NUCLEOTIDE SEQUENCE</scope>
    <source>
        <strain evidence="1">VN-18</strain>
    </source>
</reference>
<evidence type="ECO:0000313" key="2">
    <source>
        <dbReference type="Proteomes" id="UP000605970"/>
    </source>
</evidence>
<protein>
    <submittedName>
        <fullName evidence="1">Uncharacterized protein</fullName>
    </submittedName>
</protein>
<comment type="caution">
    <text evidence="1">The sequence shown here is derived from an EMBL/GenBank/DDBJ whole genome shotgun (WGS) entry which is preliminary data.</text>
</comment>
<accession>A0A8S9ZI07</accession>
<evidence type="ECO:0000313" key="1">
    <source>
        <dbReference type="EMBL" id="KAF7632975.1"/>
    </source>
</evidence>
<dbReference type="Proteomes" id="UP000605970">
    <property type="component" value="Unassembled WGS sequence"/>
</dbReference>
<dbReference type="EMBL" id="JABEBT010000088">
    <property type="protein sequence ID" value="KAF7632975.1"/>
    <property type="molecule type" value="Genomic_DNA"/>
</dbReference>
<dbReference type="PROSITE" id="PS51257">
    <property type="entry name" value="PROKAR_LIPOPROTEIN"/>
    <property type="match status" value="1"/>
</dbReference>
<dbReference type="OrthoDB" id="5859030at2759"/>
<gene>
    <name evidence="1" type="ORF">Mgra_00007621</name>
</gene>
<organism evidence="1 2">
    <name type="scientific">Meloidogyne graminicola</name>
    <dbReference type="NCBI Taxonomy" id="189291"/>
    <lineage>
        <taxon>Eukaryota</taxon>
        <taxon>Metazoa</taxon>
        <taxon>Ecdysozoa</taxon>
        <taxon>Nematoda</taxon>
        <taxon>Chromadorea</taxon>
        <taxon>Rhabditida</taxon>
        <taxon>Tylenchina</taxon>
        <taxon>Tylenchomorpha</taxon>
        <taxon>Tylenchoidea</taxon>
        <taxon>Meloidogynidae</taxon>
        <taxon>Meloidogyninae</taxon>
        <taxon>Meloidogyne</taxon>
    </lineage>
</organism>